<dbReference type="AlphaFoldDB" id="A0A8H7GX25"/>
<reference evidence="1" key="1">
    <citation type="submission" date="2020-10" db="EMBL/GenBank/DDBJ databases">
        <title>The Whole-Genome Sequence of Metschnikowia persimmonesis, a Novel Endophytic Yeast Species Isolated from Medicinal Plant Diospyros kaki Thumb.</title>
        <authorList>
            <person name="Rahmat E."/>
            <person name="Kang Y."/>
        </authorList>
    </citation>
    <scope>NUCLEOTIDE SEQUENCE</scope>
    <source>
        <strain evidence="1">KIOM G15050</strain>
    </source>
</reference>
<evidence type="ECO:0000313" key="1">
    <source>
        <dbReference type="EMBL" id="KAF8004720.1"/>
    </source>
</evidence>
<dbReference type="EMBL" id="JACBPP010000001">
    <property type="protein sequence ID" value="KAF8004720.1"/>
    <property type="molecule type" value="Genomic_DNA"/>
</dbReference>
<gene>
    <name evidence="1" type="ORF">HF325_000177</name>
</gene>
<protein>
    <submittedName>
        <fullName evidence="1">Uncharacterized protein</fullName>
    </submittedName>
</protein>
<name>A0A8H7GX25_9ASCO</name>
<comment type="caution">
    <text evidence="1">The sequence shown here is derived from an EMBL/GenBank/DDBJ whole genome shotgun (WGS) entry which is preliminary data.</text>
</comment>
<sequence length="137" mass="15468">MKYASEIHKSLLQNMNINELLLRDLLQTYVSLFKYRNLDGSPNPLKHDYGIWLHSLSVDTEERARKFGVANETPIALRLLFDRQLVRIRTELQALKSAIADDAQVAGAVSDVRPNPASSMLPGSKFPLEDTILFVSE</sequence>
<keyword evidence="2" id="KW-1185">Reference proteome</keyword>
<evidence type="ECO:0000313" key="2">
    <source>
        <dbReference type="Proteomes" id="UP000649328"/>
    </source>
</evidence>
<accession>A0A8H7GX25</accession>
<organism evidence="1 2">
    <name type="scientific">Metschnikowia pulcherrima</name>
    <dbReference type="NCBI Taxonomy" id="27326"/>
    <lineage>
        <taxon>Eukaryota</taxon>
        <taxon>Fungi</taxon>
        <taxon>Dikarya</taxon>
        <taxon>Ascomycota</taxon>
        <taxon>Saccharomycotina</taxon>
        <taxon>Pichiomycetes</taxon>
        <taxon>Metschnikowiaceae</taxon>
        <taxon>Metschnikowia</taxon>
    </lineage>
</organism>
<dbReference type="Proteomes" id="UP000649328">
    <property type="component" value="Unassembled WGS sequence"/>
</dbReference>
<proteinExistence type="predicted"/>